<accession>A0A7C6A8Y5</accession>
<evidence type="ECO:0000256" key="2">
    <source>
        <dbReference type="ARBA" id="ARBA00016956"/>
    </source>
</evidence>
<gene>
    <name evidence="5" type="primary">tsf</name>
    <name evidence="7" type="ORF">ENW73_02405</name>
</gene>
<feature type="region of interest" description="Involved in Mg(2+) ion dislocation from EF-Tu" evidence="5">
    <location>
        <begin position="81"/>
        <end position="84"/>
    </location>
</feature>
<comment type="similarity">
    <text evidence="1 5">Belongs to the EF-Ts family.</text>
</comment>
<sequence length="197" mass="22327">MNADLDKIKELRARTGSAILDCKNALDETNGDIEKAIELLRKKGIAKAEKKFERPTIEGVVDAYIHAGERLGVLVEVLTETDFVARNPEFRQFVHDIAIQIAACDPLAVSREDLSPEVIEREKRIYEGQASASGKPAQVIEKIVQGKMEKFYADVCLLEQPFVKMPEKKVGDYLKEQIAKFGENIRIKRFCRFKLCE</sequence>
<dbReference type="PANTHER" id="PTHR11741">
    <property type="entry name" value="ELONGATION FACTOR TS"/>
    <property type="match status" value="1"/>
</dbReference>
<reference evidence="7" key="1">
    <citation type="journal article" date="2020" name="mSystems">
        <title>Genome- and Community-Level Interaction Insights into Carbon Utilization and Element Cycling Functions of Hydrothermarchaeota in Hydrothermal Sediment.</title>
        <authorList>
            <person name="Zhou Z."/>
            <person name="Liu Y."/>
            <person name="Xu W."/>
            <person name="Pan J."/>
            <person name="Luo Z.H."/>
            <person name="Li M."/>
        </authorList>
    </citation>
    <scope>NUCLEOTIDE SEQUENCE [LARGE SCALE GENOMIC DNA]</scope>
    <source>
        <strain evidence="7">SpSt-876</strain>
    </source>
</reference>
<dbReference type="FunFam" id="1.10.286.20:FF:000001">
    <property type="entry name" value="Elongation factor Ts"/>
    <property type="match status" value="1"/>
</dbReference>
<evidence type="ECO:0000256" key="1">
    <source>
        <dbReference type="ARBA" id="ARBA00005532"/>
    </source>
</evidence>
<dbReference type="PROSITE" id="PS01126">
    <property type="entry name" value="EF_TS_1"/>
    <property type="match status" value="1"/>
</dbReference>
<keyword evidence="3 5" id="KW-0251">Elongation factor</keyword>
<dbReference type="GO" id="GO:0005737">
    <property type="term" value="C:cytoplasm"/>
    <property type="evidence" value="ECO:0007669"/>
    <property type="project" value="UniProtKB-SubCell"/>
</dbReference>
<comment type="subcellular location">
    <subcellularLocation>
        <location evidence="5">Cytoplasm</location>
    </subcellularLocation>
</comment>
<keyword evidence="5" id="KW-0963">Cytoplasm</keyword>
<organism evidence="7">
    <name type="scientific">candidate division WOR-3 bacterium</name>
    <dbReference type="NCBI Taxonomy" id="2052148"/>
    <lineage>
        <taxon>Bacteria</taxon>
        <taxon>Bacteria division WOR-3</taxon>
    </lineage>
</organism>
<protein>
    <recommendedName>
        <fullName evidence="2 5">Elongation factor Ts</fullName>
        <shortName evidence="5">EF-Ts</shortName>
    </recommendedName>
</protein>
<comment type="caution">
    <text evidence="7">The sequence shown here is derived from an EMBL/GenBank/DDBJ whole genome shotgun (WGS) entry which is preliminary data.</text>
</comment>
<evidence type="ECO:0000259" key="6">
    <source>
        <dbReference type="Pfam" id="PF00889"/>
    </source>
</evidence>
<dbReference type="Gene3D" id="1.10.8.10">
    <property type="entry name" value="DNA helicase RuvA subunit, C-terminal domain"/>
    <property type="match status" value="1"/>
</dbReference>
<dbReference type="Gene3D" id="3.30.479.20">
    <property type="entry name" value="Elongation factor Ts, dimerisation domain"/>
    <property type="match status" value="1"/>
</dbReference>
<dbReference type="HAMAP" id="MF_00050">
    <property type="entry name" value="EF_Ts"/>
    <property type="match status" value="1"/>
</dbReference>
<evidence type="ECO:0000256" key="4">
    <source>
        <dbReference type="ARBA" id="ARBA00022917"/>
    </source>
</evidence>
<dbReference type="InterPro" id="IPR014039">
    <property type="entry name" value="Transl_elong_EFTs/EF1B_dimer"/>
</dbReference>
<dbReference type="SUPFAM" id="SSF46934">
    <property type="entry name" value="UBA-like"/>
    <property type="match status" value="1"/>
</dbReference>
<dbReference type="CDD" id="cd14275">
    <property type="entry name" value="UBA_EF-Ts"/>
    <property type="match status" value="1"/>
</dbReference>
<comment type="function">
    <text evidence="5">Associates with the EF-Tu.GDP complex and induces the exchange of GDP to GTP. It remains bound to the aminoacyl-tRNA.EF-Tu.GTP complex up to the GTP hydrolysis stage on the ribosome.</text>
</comment>
<evidence type="ECO:0000256" key="3">
    <source>
        <dbReference type="ARBA" id="ARBA00022768"/>
    </source>
</evidence>
<dbReference type="InterPro" id="IPR036402">
    <property type="entry name" value="EF-Ts_dimer_sf"/>
</dbReference>
<dbReference type="FunFam" id="1.10.8.10:FF:000001">
    <property type="entry name" value="Elongation factor Ts"/>
    <property type="match status" value="1"/>
</dbReference>
<dbReference type="InterPro" id="IPR018101">
    <property type="entry name" value="Transl_elong_Ts_CS"/>
</dbReference>
<dbReference type="GO" id="GO:0003746">
    <property type="term" value="F:translation elongation factor activity"/>
    <property type="evidence" value="ECO:0007669"/>
    <property type="project" value="UniProtKB-UniRule"/>
</dbReference>
<dbReference type="InterPro" id="IPR001816">
    <property type="entry name" value="Transl_elong_EFTs/EF1B"/>
</dbReference>
<proteinExistence type="inferred from homology"/>
<dbReference type="AlphaFoldDB" id="A0A7C6A8Y5"/>
<dbReference type="PANTHER" id="PTHR11741:SF0">
    <property type="entry name" value="ELONGATION FACTOR TS, MITOCHONDRIAL"/>
    <property type="match status" value="1"/>
</dbReference>
<dbReference type="EMBL" id="DTLI01000057">
    <property type="protein sequence ID" value="HHS51706.1"/>
    <property type="molecule type" value="Genomic_DNA"/>
</dbReference>
<evidence type="ECO:0000313" key="7">
    <source>
        <dbReference type="EMBL" id="HHS51706.1"/>
    </source>
</evidence>
<dbReference type="InterPro" id="IPR009060">
    <property type="entry name" value="UBA-like_sf"/>
</dbReference>
<feature type="domain" description="Translation elongation factor EFTs/EF1B dimerisation" evidence="6">
    <location>
        <begin position="52"/>
        <end position="196"/>
    </location>
</feature>
<dbReference type="SUPFAM" id="SSF54713">
    <property type="entry name" value="Elongation factor Ts (EF-Ts), dimerisation domain"/>
    <property type="match status" value="1"/>
</dbReference>
<evidence type="ECO:0000256" key="5">
    <source>
        <dbReference type="HAMAP-Rule" id="MF_00050"/>
    </source>
</evidence>
<name>A0A7C6A8Y5_UNCW3</name>
<keyword evidence="4 5" id="KW-0648">Protein biosynthesis</keyword>
<dbReference type="Gene3D" id="1.10.286.20">
    <property type="match status" value="1"/>
</dbReference>
<dbReference type="Pfam" id="PF00889">
    <property type="entry name" value="EF_TS"/>
    <property type="match status" value="1"/>
</dbReference>